<sequence>MYPRSMAVAVLVAGMACVTGCAPKAPQGSDADSERQALVQRAQAFKRDAASTPALTPARKTELQQLASDVRAWQARTKREDVHVTRDSLTTKRINDSGGGGGCESCPGYRLDGDRICFLEEEGECPVDDGSDLQLGRVCVYSCIWIGAEAEPARKAP</sequence>
<evidence type="ECO:0000313" key="2">
    <source>
        <dbReference type="Proteomes" id="UP001321580"/>
    </source>
</evidence>
<dbReference type="PROSITE" id="PS51257">
    <property type="entry name" value="PROKAR_LIPOPROTEIN"/>
    <property type="match status" value="1"/>
</dbReference>
<evidence type="ECO:0000313" key="1">
    <source>
        <dbReference type="EMBL" id="MDI9239545.1"/>
    </source>
</evidence>
<evidence type="ECO:0008006" key="3">
    <source>
        <dbReference type="Google" id="ProtNLM"/>
    </source>
</evidence>
<protein>
    <recommendedName>
        <fullName evidence="3">Lipoprotein</fullName>
    </recommendedName>
</protein>
<accession>A0ABT6XHB5</accession>
<reference evidence="1 2" key="1">
    <citation type="submission" date="2023-05" db="EMBL/GenBank/DDBJ databases">
        <title>Lysobacter sp. strain LF1 Genome sequencing and assembly.</title>
        <authorList>
            <person name="Jung Y."/>
        </authorList>
    </citation>
    <scope>NUCLEOTIDE SEQUENCE [LARGE SCALE GENOMIC DNA]</scope>
    <source>
        <strain evidence="1 2">LF1</strain>
    </source>
</reference>
<dbReference type="Proteomes" id="UP001321580">
    <property type="component" value="Unassembled WGS sequence"/>
</dbReference>
<gene>
    <name evidence="1" type="ORF">QLQ15_11585</name>
</gene>
<comment type="caution">
    <text evidence="1">The sequence shown here is derived from an EMBL/GenBank/DDBJ whole genome shotgun (WGS) entry which is preliminary data.</text>
</comment>
<dbReference type="EMBL" id="JASGBI010000001">
    <property type="protein sequence ID" value="MDI9239545.1"/>
    <property type="molecule type" value="Genomic_DNA"/>
</dbReference>
<dbReference type="RefSeq" id="WP_283212925.1">
    <property type="nucleotide sequence ID" value="NZ_JASGBI010000001.1"/>
</dbReference>
<keyword evidence="2" id="KW-1185">Reference proteome</keyword>
<proteinExistence type="predicted"/>
<name>A0ABT6XHB5_9GAMM</name>
<organism evidence="1 2">
    <name type="scientific">Lysobacter stagni</name>
    <dbReference type="NCBI Taxonomy" id="3045172"/>
    <lineage>
        <taxon>Bacteria</taxon>
        <taxon>Pseudomonadati</taxon>
        <taxon>Pseudomonadota</taxon>
        <taxon>Gammaproteobacteria</taxon>
        <taxon>Lysobacterales</taxon>
        <taxon>Lysobacteraceae</taxon>
        <taxon>Lysobacter</taxon>
    </lineage>
</organism>